<gene>
    <name evidence="2" type="ORF">BCM02_10329</name>
</gene>
<keyword evidence="3" id="KW-1185">Reference proteome</keyword>
<organism evidence="2 3">
    <name type="scientific">Paenibacillus methanolicus</name>
    <dbReference type="NCBI Taxonomy" id="582686"/>
    <lineage>
        <taxon>Bacteria</taxon>
        <taxon>Bacillati</taxon>
        <taxon>Bacillota</taxon>
        <taxon>Bacilli</taxon>
        <taxon>Bacillales</taxon>
        <taxon>Paenibacillaceae</taxon>
        <taxon>Paenibacillus</taxon>
    </lineage>
</organism>
<dbReference type="Pfam" id="PF13302">
    <property type="entry name" value="Acetyltransf_3"/>
    <property type="match status" value="1"/>
</dbReference>
<dbReference type="Proteomes" id="UP000323257">
    <property type="component" value="Unassembled WGS sequence"/>
</dbReference>
<dbReference type="SUPFAM" id="SSF55729">
    <property type="entry name" value="Acyl-CoA N-acyltransferases (Nat)"/>
    <property type="match status" value="1"/>
</dbReference>
<reference evidence="2 3" key="1">
    <citation type="submission" date="2019-07" db="EMBL/GenBank/DDBJ databases">
        <title>Genomic Encyclopedia of Type Strains, Phase III (KMG-III): the genomes of soil and plant-associated and newly described type strains.</title>
        <authorList>
            <person name="Whitman W."/>
        </authorList>
    </citation>
    <scope>NUCLEOTIDE SEQUENCE [LARGE SCALE GENOMIC DNA]</scope>
    <source>
        <strain evidence="2 3">BL24</strain>
    </source>
</reference>
<accession>A0A5S5CCJ0</accession>
<dbReference type="PANTHER" id="PTHR43610:SF1">
    <property type="entry name" value="N-ACETYLTRANSFERASE DOMAIN-CONTAINING PROTEIN"/>
    <property type="match status" value="1"/>
</dbReference>
<dbReference type="RefSeq" id="WP_148928803.1">
    <property type="nucleotide sequence ID" value="NZ_VNHS01000003.1"/>
</dbReference>
<dbReference type="Gene3D" id="3.40.630.30">
    <property type="match status" value="1"/>
</dbReference>
<sequence length="201" mass="22419">MSVKLLTANTGLEGDTVMLEPLEPGHRTALAELLNDPAIWQFTWRTVTCLEEGEALVDEALLARAAGKQLPFAVIDKKSGLIVGTTRIADMSPVHRHAEIGYSWLTPGVWRSSVNTECKRLLLAYCFEELNALRVQFSVSHFNERSQRAVERIGAVREGVLRRARVKPDGSIHDVVLYGIVDGEWPNVRDRIDGLLGKQYV</sequence>
<protein>
    <submittedName>
        <fullName evidence="2">RimJ/RimL family protein N-acetyltransferase</fullName>
    </submittedName>
</protein>
<comment type="caution">
    <text evidence="2">The sequence shown here is derived from an EMBL/GenBank/DDBJ whole genome shotgun (WGS) entry which is preliminary data.</text>
</comment>
<feature type="domain" description="N-acetyltransferase" evidence="1">
    <location>
        <begin position="17"/>
        <end position="184"/>
    </location>
</feature>
<dbReference type="InterPro" id="IPR016181">
    <property type="entry name" value="Acyl_CoA_acyltransferase"/>
</dbReference>
<evidence type="ECO:0000313" key="2">
    <source>
        <dbReference type="EMBL" id="TYP76368.1"/>
    </source>
</evidence>
<dbReference type="InterPro" id="IPR000182">
    <property type="entry name" value="GNAT_dom"/>
</dbReference>
<evidence type="ECO:0000259" key="1">
    <source>
        <dbReference type="PROSITE" id="PS51186"/>
    </source>
</evidence>
<dbReference type="EMBL" id="VNHS01000003">
    <property type="protein sequence ID" value="TYP76368.1"/>
    <property type="molecule type" value="Genomic_DNA"/>
</dbReference>
<dbReference type="AlphaFoldDB" id="A0A5S5CCJ0"/>
<dbReference type="OrthoDB" id="9795199at2"/>
<dbReference type="GO" id="GO:0016747">
    <property type="term" value="F:acyltransferase activity, transferring groups other than amino-acyl groups"/>
    <property type="evidence" value="ECO:0007669"/>
    <property type="project" value="InterPro"/>
</dbReference>
<dbReference type="PROSITE" id="PS51186">
    <property type="entry name" value="GNAT"/>
    <property type="match status" value="1"/>
</dbReference>
<keyword evidence="2" id="KW-0808">Transferase</keyword>
<name>A0A5S5CCJ0_9BACL</name>
<proteinExistence type="predicted"/>
<evidence type="ECO:0000313" key="3">
    <source>
        <dbReference type="Proteomes" id="UP000323257"/>
    </source>
</evidence>
<dbReference type="PANTHER" id="PTHR43610">
    <property type="entry name" value="BLL6696 PROTEIN"/>
    <property type="match status" value="1"/>
</dbReference>